<gene>
    <name evidence="2" type="ORF">FYJ85_21775</name>
</gene>
<dbReference type="AlphaFoldDB" id="A0A844G8Y7"/>
<protein>
    <submittedName>
        <fullName evidence="2">Transposase</fullName>
    </submittedName>
</protein>
<organism evidence="2 3">
    <name type="scientific">Victivallis lenta</name>
    <dbReference type="NCBI Taxonomy" id="2606640"/>
    <lineage>
        <taxon>Bacteria</taxon>
        <taxon>Pseudomonadati</taxon>
        <taxon>Lentisphaerota</taxon>
        <taxon>Lentisphaeria</taxon>
        <taxon>Victivallales</taxon>
        <taxon>Victivallaceae</taxon>
        <taxon>Victivallis</taxon>
    </lineage>
</organism>
<evidence type="ECO:0000259" key="1">
    <source>
        <dbReference type="Pfam" id="PF01610"/>
    </source>
</evidence>
<accession>A0A844G8Y7</accession>
<dbReference type="Pfam" id="PF01610">
    <property type="entry name" value="DDE_Tnp_ISL3"/>
    <property type="match status" value="1"/>
</dbReference>
<keyword evidence="3" id="KW-1185">Reference proteome</keyword>
<dbReference type="EMBL" id="VUNS01000045">
    <property type="protein sequence ID" value="MST99663.1"/>
    <property type="molecule type" value="Genomic_DNA"/>
</dbReference>
<evidence type="ECO:0000313" key="2">
    <source>
        <dbReference type="EMBL" id="MST99663.1"/>
    </source>
</evidence>
<sequence>MSSTLELMKSPSVIRRLESRTTGRSFVILIPVQFFTLIREKMATHSKIFYFVCESQKKKLKLLQWIWGKAFISWVKENLPPAQIVFNHFHVIKLMNEKLDLVRRRITAKLDTAERAILKNQRFTLLRNEENLSSEASAYLAKIKQTFQELADVHMMKEALRSIYSVAQNVSQAEDALLLWVKAT</sequence>
<proteinExistence type="predicted"/>
<dbReference type="Proteomes" id="UP000435649">
    <property type="component" value="Unassembled WGS sequence"/>
</dbReference>
<dbReference type="InterPro" id="IPR002560">
    <property type="entry name" value="Transposase_DDE"/>
</dbReference>
<feature type="domain" description="Transposase IS204/IS1001/IS1096/IS1165 DDE" evidence="1">
    <location>
        <begin position="69"/>
        <end position="182"/>
    </location>
</feature>
<comment type="caution">
    <text evidence="2">The sequence shown here is derived from an EMBL/GenBank/DDBJ whole genome shotgun (WGS) entry which is preliminary data.</text>
</comment>
<name>A0A844G8Y7_9BACT</name>
<reference evidence="2 3" key="1">
    <citation type="submission" date="2019-08" db="EMBL/GenBank/DDBJ databases">
        <title>In-depth cultivation of the pig gut microbiome towards novel bacterial diversity and tailored functional studies.</title>
        <authorList>
            <person name="Wylensek D."/>
            <person name="Hitch T.C.A."/>
            <person name="Clavel T."/>
        </authorList>
    </citation>
    <scope>NUCLEOTIDE SEQUENCE [LARGE SCALE GENOMIC DNA]</scope>
    <source>
        <strain evidence="2 3">BBE-744-WT-12</strain>
    </source>
</reference>
<evidence type="ECO:0000313" key="3">
    <source>
        <dbReference type="Proteomes" id="UP000435649"/>
    </source>
</evidence>